<keyword evidence="5 7" id="KW-1133">Transmembrane helix</keyword>
<evidence type="ECO:0000313" key="8">
    <source>
        <dbReference type="EMBL" id="RXH94773.1"/>
    </source>
</evidence>
<keyword evidence="2" id="KW-0433">Leucine-rich repeat</keyword>
<comment type="caution">
    <text evidence="8">The sequence shown here is derived from an EMBL/GenBank/DDBJ whole genome shotgun (WGS) entry which is preliminary data.</text>
</comment>
<organism evidence="8 9">
    <name type="scientific">Malus domestica</name>
    <name type="common">Apple</name>
    <name type="synonym">Pyrus malus</name>
    <dbReference type="NCBI Taxonomy" id="3750"/>
    <lineage>
        <taxon>Eukaryota</taxon>
        <taxon>Viridiplantae</taxon>
        <taxon>Streptophyta</taxon>
        <taxon>Embryophyta</taxon>
        <taxon>Tracheophyta</taxon>
        <taxon>Spermatophyta</taxon>
        <taxon>Magnoliopsida</taxon>
        <taxon>eudicotyledons</taxon>
        <taxon>Gunneridae</taxon>
        <taxon>Pentapetalae</taxon>
        <taxon>rosids</taxon>
        <taxon>fabids</taxon>
        <taxon>Rosales</taxon>
        <taxon>Rosaceae</taxon>
        <taxon>Amygdaloideae</taxon>
        <taxon>Maleae</taxon>
        <taxon>Malus</taxon>
    </lineage>
</organism>
<evidence type="ECO:0000256" key="7">
    <source>
        <dbReference type="SAM" id="Phobius"/>
    </source>
</evidence>
<evidence type="ECO:0008006" key="10">
    <source>
        <dbReference type="Google" id="ProtNLM"/>
    </source>
</evidence>
<evidence type="ECO:0000256" key="4">
    <source>
        <dbReference type="ARBA" id="ARBA00022737"/>
    </source>
</evidence>
<dbReference type="Gene3D" id="3.80.10.10">
    <property type="entry name" value="Ribonuclease Inhibitor"/>
    <property type="match status" value="1"/>
</dbReference>
<accession>A0A498JLT3</accession>
<dbReference type="PANTHER" id="PTHR27008">
    <property type="entry name" value="OS04G0122200 PROTEIN"/>
    <property type="match status" value="1"/>
</dbReference>
<sequence>MGLAGVIPPHLGNLSFLVELGLRIIAFMVPYRKNCLEINFGNNGFMGTIPSWFGSFAKLQTIKLYGNGFSVIPKSLEALLYLKHLNLSFNKLQGEIPTGGPFGNFSDDSFVSNGALCGSSRLHVPLCKYRTKVEPNWRKAKYIISGVMSVILLAAAALILVLCRKRNVEVVRETDLLCRSIYQEVTNF</sequence>
<evidence type="ECO:0000256" key="1">
    <source>
        <dbReference type="ARBA" id="ARBA00004370"/>
    </source>
</evidence>
<dbReference type="AlphaFoldDB" id="A0A498JLT3"/>
<evidence type="ECO:0000256" key="3">
    <source>
        <dbReference type="ARBA" id="ARBA00022692"/>
    </source>
</evidence>
<protein>
    <recommendedName>
        <fullName evidence="10">Leucine-rich repeat-containing N-terminal plant-type domain-containing protein</fullName>
    </recommendedName>
</protein>
<reference evidence="8 9" key="1">
    <citation type="submission" date="2018-10" db="EMBL/GenBank/DDBJ databases">
        <title>A high-quality apple genome assembly.</title>
        <authorList>
            <person name="Hu J."/>
        </authorList>
    </citation>
    <scope>NUCLEOTIDE SEQUENCE [LARGE SCALE GENOMIC DNA]</scope>
    <source>
        <strain evidence="9">cv. HFTH1</strain>
        <tissue evidence="8">Young leaf</tissue>
    </source>
</reference>
<dbReference type="STRING" id="3750.A0A498JLT3"/>
<evidence type="ECO:0000313" key="9">
    <source>
        <dbReference type="Proteomes" id="UP000290289"/>
    </source>
</evidence>
<dbReference type="PANTHER" id="PTHR27008:SF585">
    <property type="entry name" value="PROTEIN KINASE DOMAIN-CONTAINING PROTEIN"/>
    <property type="match status" value="1"/>
</dbReference>
<keyword evidence="9" id="KW-1185">Reference proteome</keyword>
<evidence type="ECO:0000256" key="2">
    <source>
        <dbReference type="ARBA" id="ARBA00022614"/>
    </source>
</evidence>
<dbReference type="InterPro" id="IPR051809">
    <property type="entry name" value="Plant_receptor-like_S/T_kinase"/>
</dbReference>
<dbReference type="InterPro" id="IPR032675">
    <property type="entry name" value="LRR_dom_sf"/>
</dbReference>
<dbReference type="Proteomes" id="UP000290289">
    <property type="component" value="Chromosome 7"/>
</dbReference>
<dbReference type="InterPro" id="IPR001611">
    <property type="entry name" value="Leu-rich_rpt"/>
</dbReference>
<keyword evidence="4" id="KW-0677">Repeat</keyword>
<name>A0A498JLT3_MALDO</name>
<evidence type="ECO:0000256" key="5">
    <source>
        <dbReference type="ARBA" id="ARBA00022989"/>
    </source>
</evidence>
<dbReference type="SUPFAM" id="SSF52058">
    <property type="entry name" value="L domain-like"/>
    <property type="match status" value="1"/>
</dbReference>
<dbReference type="GO" id="GO:0016020">
    <property type="term" value="C:membrane"/>
    <property type="evidence" value="ECO:0007669"/>
    <property type="project" value="UniProtKB-SubCell"/>
</dbReference>
<evidence type="ECO:0000256" key="6">
    <source>
        <dbReference type="ARBA" id="ARBA00023136"/>
    </source>
</evidence>
<keyword evidence="6 7" id="KW-0472">Membrane</keyword>
<keyword evidence="3 7" id="KW-0812">Transmembrane</keyword>
<comment type="subcellular location">
    <subcellularLocation>
        <location evidence="1">Membrane</location>
    </subcellularLocation>
</comment>
<feature type="transmembrane region" description="Helical" evidence="7">
    <location>
        <begin position="142"/>
        <end position="163"/>
    </location>
</feature>
<gene>
    <name evidence="8" type="ORF">DVH24_024457</name>
</gene>
<dbReference type="EMBL" id="RDQH01000333">
    <property type="protein sequence ID" value="RXH94773.1"/>
    <property type="molecule type" value="Genomic_DNA"/>
</dbReference>
<proteinExistence type="predicted"/>
<dbReference type="Pfam" id="PF00560">
    <property type="entry name" value="LRR_1"/>
    <property type="match status" value="2"/>
</dbReference>